<dbReference type="Proteomes" id="UP001642540">
    <property type="component" value="Unassembled WGS sequence"/>
</dbReference>
<protein>
    <submittedName>
        <fullName evidence="2">Uncharacterized protein</fullName>
    </submittedName>
</protein>
<organism evidence="2 3">
    <name type="scientific">Orchesella dallaii</name>
    <dbReference type="NCBI Taxonomy" id="48710"/>
    <lineage>
        <taxon>Eukaryota</taxon>
        <taxon>Metazoa</taxon>
        <taxon>Ecdysozoa</taxon>
        <taxon>Arthropoda</taxon>
        <taxon>Hexapoda</taxon>
        <taxon>Collembola</taxon>
        <taxon>Entomobryomorpha</taxon>
        <taxon>Entomobryoidea</taxon>
        <taxon>Orchesellidae</taxon>
        <taxon>Orchesellinae</taxon>
        <taxon>Orchesella</taxon>
    </lineage>
</organism>
<comment type="caution">
    <text evidence="2">The sequence shown here is derived from an EMBL/GenBank/DDBJ whole genome shotgun (WGS) entry which is preliminary data.</text>
</comment>
<sequence>MGQITSKAEPYSSLQEAFMIRYLSTQGPSPYSMDLIPDGISSNEITGKHKIRTALKRQRQLSKAMRSVDCKLGPRCLSPCLLENFEITEPQTGQGKNVYNYSWHDKSQSSPRTDDDTNARTTTPLTQEQIESLGGLGRLVRPANGWQDSEGIVTVDVNRNLIEKKRIMRSRSRPAERSARSVSGTERQAKSVALINDELCPIREVSSAETIENIQLPVPVKPKIIIWPSPEVVNKILNDPRSRPTSLFLARFRRNPQEPYVEVDYRYSRLTGDDTFKIKGNLKDLLEPAAQLVYEADIANNNGSEKMVFLDNAPYIFNNLEGKMYWNGFLTKIEGNPKDRLRLKSLDLDSSTLIFDLTGFTGVKSKKKGSQHTFNCFSEHDDNASKVFCLVRGKALPENTRLYVDHPKYSADMNLTLPTLPESGIPFPITKKEVKD</sequence>
<name>A0ABP1PVK2_9HEXA</name>
<feature type="region of interest" description="Disordered" evidence="1">
    <location>
        <begin position="94"/>
        <end position="124"/>
    </location>
</feature>
<keyword evidence="3" id="KW-1185">Reference proteome</keyword>
<feature type="compositionally biased region" description="Basic and acidic residues" evidence="1">
    <location>
        <begin position="103"/>
        <end position="118"/>
    </location>
</feature>
<proteinExistence type="predicted"/>
<reference evidence="2 3" key="1">
    <citation type="submission" date="2024-08" db="EMBL/GenBank/DDBJ databases">
        <authorList>
            <person name="Cucini C."/>
            <person name="Frati F."/>
        </authorList>
    </citation>
    <scope>NUCLEOTIDE SEQUENCE [LARGE SCALE GENOMIC DNA]</scope>
</reference>
<evidence type="ECO:0000313" key="3">
    <source>
        <dbReference type="Proteomes" id="UP001642540"/>
    </source>
</evidence>
<accession>A0ABP1PVK2</accession>
<evidence type="ECO:0000313" key="2">
    <source>
        <dbReference type="EMBL" id="CAL8072716.1"/>
    </source>
</evidence>
<dbReference type="EMBL" id="CAXLJM020000007">
    <property type="protein sequence ID" value="CAL8072716.1"/>
    <property type="molecule type" value="Genomic_DNA"/>
</dbReference>
<evidence type="ECO:0000256" key="1">
    <source>
        <dbReference type="SAM" id="MobiDB-lite"/>
    </source>
</evidence>
<gene>
    <name evidence="2" type="ORF">ODALV1_LOCUS2290</name>
</gene>